<keyword evidence="1" id="KW-0732">Signal</keyword>
<evidence type="ECO:0000313" key="3">
    <source>
        <dbReference type="EMBL" id="KAE8352410.1"/>
    </source>
</evidence>
<organism evidence="3 4">
    <name type="scientific">Aspergillus coremiiformis</name>
    <dbReference type="NCBI Taxonomy" id="138285"/>
    <lineage>
        <taxon>Eukaryota</taxon>
        <taxon>Fungi</taxon>
        <taxon>Dikarya</taxon>
        <taxon>Ascomycota</taxon>
        <taxon>Pezizomycotina</taxon>
        <taxon>Eurotiomycetes</taxon>
        <taxon>Eurotiomycetidae</taxon>
        <taxon>Eurotiales</taxon>
        <taxon>Aspergillaceae</taxon>
        <taxon>Aspergillus</taxon>
        <taxon>Aspergillus subgen. Circumdati</taxon>
    </lineage>
</organism>
<dbReference type="Pfam" id="PF16010">
    <property type="entry name" value="CDH-cyt"/>
    <property type="match status" value="1"/>
</dbReference>
<dbReference type="PANTHER" id="PTHR47190:SF1">
    <property type="entry name" value="GLUCOSE-METHANOL-CHOLINE OXIDOREDUCTASE N-TERMINAL DOMAIN-CONTAINING PROTEIN"/>
    <property type="match status" value="1"/>
</dbReference>
<dbReference type="PANTHER" id="PTHR47190">
    <property type="entry name" value="DEHYDROGENASE, PUTATIVE-RELATED"/>
    <property type="match status" value="1"/>
</dbReference>
<feature type="domain" description="Cellobiose dehydrogenase-like cytochrome" evidence="2">
    <location>
        <begin position="31"/>
        <end position="220"/>
    </location>
</feature>
<accession>A0A5N6Z8M8</accession>
<name>A0A5N6Z8M8_9EURO</name>
<evidence type="ECO:0000259" key="2">
    <source>
        <dbReference type="Pfam" id="PF16010"/>
    </source>
</evidence>
<dbReference type="CDD" id="cd09630">
    <property type="entry name" value="CDH_like_cytochrome"/>
    <property type="match status" value="1"/>
</dbReference>
<dbReference type="InterPro" id="IPR015920">
    <property type="entry name" value="Cellobiose_DH-like_cyt"/>
</dbReference>
<evidence type="ECO:0000256" key="1">
    <source>
        <dbReference type="SAM" id="SignalP"/>
    </source>
</evidence>
<reference evidence="4" key="1">
    <citation type="submission" date="2019-04" db="EMBL/GenBank/DDBJ databases">
        <title>Friends and foes A comparative genomics studyof 23 Aspergillus species from section Flavi.</title>
        <authorList>
            <consortium name="DOE Joint Genome Institute"/>
            <person name="Kjaerbolling I."/>
            <person name="Vesth T."/>
            <person name="Frisvad J.C."/>
            <person name="Nybo J.L."/>
            <person name="Theobald S."/>
            <person name="Kildgaard S."/>
            <person name="Isbrandt T."/>
            <person name="Kuo A."/>
            <person name="Sato A."/>
            <person name="Lyhne E.K."/>
            <person name="Kogle M.E."/>
            <person name="Wiebenga A."/>
            <person name="Kun R.S."/>
            <person name="Lubbers R.J."/>
            <person name="Makela M.R."/>
            <person name="Barry K."/>
            <person name="Chovatia M."/>
            <person name="Clum A."/>
            <person name="Daum C."/>
            <person name="Haridas S."/>
            <person name="He G."/>
            <person name="LaButti K."/>
            <person name="Lipzen A."/>
            <person name="Mondo S."/>
            <person name="Riley R."/>
            <person name="Salamov A."/>
            <person name="Simmons B.A."/>
            <person name="Magnuson J.K."/>
            <person name="Henrissat B."/>
            <person name="Mortensen U.H."/>
            <person name="Larsen T.O."/>
            <person name="Devries R.P."/>
            <person name="Grigoriev I.V."/>
            <person name="Machida M."/>
            <person name="Baker S.E."/>
            <person name="Andersen M.R."/>
        </authorList>
    </citation>
    <scope>NUCLEOTIDE SEQUENCE [LARGE SCALE GENOMIC DNA]</scope>
    <source>
        <strain evidence="4">CBS 553.77</strain>
    </source>
</reference>
<dbReference type="Proteomes" id="UP000327118">
    <property type="component" value="Unassembled WGS sequence"/>
</dbReference>
<evidence type="ECO:0000313" key="4">
    <source>
        <dbReference type="Proteomes" id="UP000327118"/>
    </source>
</evidence>
<feature type="signal peptide" evidence="1">
    <location>
        <begin position="1"/>
        <end position="23"/>
    </location>
</feature>
<dbReference type="Gene3D" id="2.60.40.1210">
    <property type="entry name" value="Cellobiose dehydrogenase, cytochrome domain"/>
    <property type="match status" value="1"/>
</dbReference>
<proteinExistence type="predicted"/>
<dbReference type="OrthoDB" id="413885at2759"/>
<dbReference type="FunFam" id="2.60.40.1210:FF:000004">
    <property type="entry name" value="Cellobiose dehydrogenase"/>
    <property type="match status" value="1"/>
</dbReference>
<gene>
    <name evidence="3" type="ORF">BDV28DRAFT_161843</name>
</gene>
<feature type="chain" id="PRO_5025007964" description="Cellobiose dehydrogenase-like cytochrome domain-containing protein" evidence="1">
    <location>
        <begin position="24"/>
        <end position="237"/>
    </location>
</feature>
<dbReference type="InterPro" id="IPR053208">
    <property type="entry name" value="GMC_Oxidoreductase_CD"/>
</dbReference>
<dbReference type="EMBL" id="ML739132">
    <property type="protein sequence ID" value="KAE8352410.1"/>
    <property type="molecule type" value="Genomic_DNA"/>
</dbReference>
<protein>
    <recommendedName>
        <fullName evidence="2">Cellobiose dehydrogenase-like cytochrome domain-containing protein</fullName>
    </recommendedName>
</protein>
<dbReference type="SUPFAM" id="SSF49344">
    <property type="entry name" value="CBD9-like"/>
    <property type="match status" value="1"/>
</dbReference>
<dbReference type="AlphaFoldDB" id="A0A5N6Z8M8"/>
<keyword evidence="4" id="KW-1185">Reference proteome</keyword>
<sequence>MTMRQCIFAIFVVASTLFFKCHAQAPQAAVYNDPSTGITFDTWNVAGSSEAGGLTFGMALPSSALKSDATEFIGYLRCTATEKTVADGWCGLALGGSMADSLLFIAYADGDLVRTSLRFTSQYAMPGVYAGNATVKQIASTISSTGFSLIFHCQDCLHWSQNGTSGSASTSSGLLDLGYAQSVNAPSDPSCPAEVKLARHDIQGTWTAMLDEHAVSDAYDKWRAQAKSTVPDQCSGA</sequence>